<accession>A0ABT5Z5C7</accession>
<dbReference type="Pfam" id="PF09844">
    <property type="entry name" value="DUF2071"/>
    <property type="match status" value="1"/>
</dbReference>
<proteinExistence type="predicted"/>
<dbReference type="InterPro" id="IPR018644">
    <property type="entry name" value="DUF2071"/>
</dbReference>
<keyword evidence="2" id="KW-1185">Reference proteome</keyword>
<dbReference type="Proteomes" id="UP001220022">
    <property type="component" value="Unassembled WGS sequence"/>
</dbReference>
<dbReference type="EMBL" id="JARHTQ010000019">
    <property type="protein sequence ID" value="MDF2259028.1"/>
    <property type="molecule type" value="Genomic_DNA"/>
</dbReference>
<dbReference type="RefSeq" id="WP_275818481.1">
    <property type="nucleotide sequence ID" value="NZ_BAAANM010000006.1"/>
</dbReference>
<evidence type="ECO:0000313" key="1">
    <source>
        <dbReference type="EMBL" id="MDF2259028.1"/>
    </source>
</evidence>
<sequence>MRHLLRRHPLPLHTHFAHSLVLTYAFPADVLRPALTPGLELDTYTAGEREYGFAAVALVDLRALRPPFAPRVLGTDHLMTGYRIFTRFRTPGGRTMRGLRILRSDTSSRVLALGGNVLTRYHYQLAQLGCRLTDDRLEFAVRSRDTAADLRVAANIKDAAPLPEGSPFASERDARRFAGPLPYTFEYEPRDDSVTVVKAFRTRWEPRPVAVDVRRLTFFEHGLFAGTRPLLANAFHVAWVDYGWHAGVRHRTDGTRI</sequence>
<comment type="caution">
    <text evidence="1">The sequence shown here is derived from an EMBL/GenBank/DDBJ whole genome shotgun (WGS) entry which is preliminary data.</text>
</comment>
<organism evidence="1 2">
    <name type="scientific">Streptantibioticus ferralitis</name>
    <dbReference type="NCBI Taxonomy" id="236510"/>
    <lineage>
        <taxon>Bacteria</taxon>
        <taxon>Bacillati</taxon>
        <taxon>Actinomycetota</taxon>
        <taxon>Actinomycetes</taxon>
        <taxon>Kitasatosporales</taxon>
        <taxon>Streptomycetaceae</taxon>
        <taxon>Streptantibioticus</taxon>
    </lineage>
</organism>
<name>A0ABT5Z5C7_9ACTN</name>
<reference evidence="1 2" key="1">
    <citation type="submission" date="2023-03" db="EMBL/GenBank/DDBJ databases">
        <title>Draft genome sequence of type strain Streptomyces ferralitis JCM 14344.</title>
        <authorList>
            <person name="Klaysubun C."/>
            <person name="Duangmal K."/>
        </authorList>
    </citation>
    <scope>NUCLEOTIDE SEQUENCE [LARGE SCALE GENOMIC DNA]</scope>
    <source>
        <strain evidence="1 2">JCM 14344</strain>
    </source>
</reference>
<evidence type="ECO:0000313" key="2">
    <source>
        <dbReference type="Proteomes" id="UP001220022"/>
    </source>
</evidence>
<protein>
    <submittedName>
        <fullName evidence="1">DUF2071 domain-containing protein</fullName>
    </submittedName>
</protein>
<gene>
    <name evidence="1" type="ORF">P2L57_25945</name>
</gene>